<reference evidence="13" key="1">
    <citation type="submission" date="2023-04" db="EMBL/GenBank/DDBJ databases">
        <title>Candida boidinii NBRC 10035.</title>
        <authorList>
            <person name="Ichikawa N."/>
            <person name="Sato H."/>
            <person name="Tonouchi N."/>
        </authorList>
    </citation>
    <scope>NUCLEOTIDE SEQUENCE</scope>
    <source>
        <strain evidence="13">NBRC 10035</strain>
    </source>
</reference>
<feature type="domain" description="Sodium/calcium exchanger membrane region" evidence="12">
    <location>
        <begin position="298"/>
        <end position="440"/>
    </location>
</feature>
<evidence type="ECO:0000256" key="3">
    <source>
        <dbReference type="ARBA" id="ARBA00022448"/>
    </source>
</evidence>
<feature type="transmembrane region" description="Helical" evidence="10">
    <location>
        <begin position="34"/>
        <end position="53"/>
    </location>
</feature>
<name>A0A9W6W7B0_CANBO</name>
<feature type="transmembrane region" description="Helical" evidence="10">
    <location>
        <begin position="363"/>
        <end position="389"/>
    </location>
</feature>
<feature type="transmembrane region" description="Helical" evidence="10">
    <location>
        <begin position="94"/>
        <end position="115"/>
    </location>
</feature>
<feature type="transmembrane region" description="Helical" evidence="10">
    <location>
        <begin position="59"/>
        <end position="82"/>
    </location>
</feature>
<dbReference type="InterPro" id="IPR044880">
    <property type="entry name" value="NCX_ion-bd_dom_sf"/>
</dbReference>
<feature type="transmembrane region" description="Helical" evidence="10">
    <location>
        <begin position="423"/>
        <end position="443"/>
    </location>
</feature>
<keyword evidence="6 10" id="KW-0106">Calcium</keyword>
<feature type="transmembrane region" description="Helical" evidence="10">
    <location>
        <begin position="299"/>
        <end position="320"/>
    </location>
</feature>
<keyword evidence="4 10" id="KW-0109">Calcium transport</keyword>
<dbReference type="InterPro" id="IPR004798">
    <property type="entry name" value="CAX-like"/>
</dbReference>
<evidence type="ECO:0000313" key="14">
    <source>
        <dbReference type="Proteomes" id="UP001165120"/>
    </source>
</evidence>
<evidence type="ECO:0000256" key="11">
    <source>
        <dbReference type="SAM" id="MobiDB-lite"/>
    </source>
</evidence>
<keyword evidence="9 10" id="KW-0472">Membrane</keyword>
<protein>
    <recommendedName>
        <fullName evidence="10">Vacuolar calcium ion transporter</fullName>
    </recommendedName>
</protein>
<organism evidence="13 14">
    <name type="scientific">Candida boidinii</name>
    <name type="common">Yeast</name>
    <dbReference type="NCBI Taxonomy" id="5477"/>
    <lineage>
        <taxon>Eukaryota</taxon>
        <taxon>Fungi</taxon>
        <taxon>Dikarya</taxon>
        <taxon>Ascomycota</taxon>
        <taxon>Saccharomycotina</taxon>
        <taxon>Pichiomycetes</taxon>
        <taxon>Pichiales</taxon>
        <taxon>Pichiaceae</taxon>
        <taxon>Ogataea</taxon>
        <taxon>Ogataea/Candida clade</taxon>
    </lineage>
</organism>
<feature type="region of interest" description="Disordered" evidence="11">
    <location>
        <begin position="245"/>
        <end position="269"/>
    </location>
</feature>
<proteinExistence type="inferred from homology"/>
<dbReference type="GO" id="GO:0006874">
    <property type="term" value="P:intracellular calcium ion homeostasis"/>
    <property type="evidence" value="ECO:0007669"/>
    <property type="project" value="TreeGrafter"/>
</dbReference>
<comment type="caution">
    <text evidence="13">The sequence shown here is derived from an EMBL/GenBank/DDBJ whole genome shotgun (WGS) entry which is preliminary data.</text>
</comment>
<keyword evidence="10" id="KW-0050">Antiport</keyword>
<feature type="compositionally biased region" description="Polar residues" evidence="11">
    <location>
        <begin position="250"/>
        <end position="259"/>
    </location>
</feature>
<evidence type="ECO:0000259" key="12">
    <source>
        <dbReference type="Pfam" id="PF01699"/>
    </source>
</evidence>
<dbReference type="GO" id="GO:0015369">
    <property type="term" value="F:calcium:proton antiporter activity"/>
    <property type="evidence" value="ECO:0007669"/>
    <property type="project" value="UniProtKB-UniRule"/>
</dbReference>
<dbReference type="AlphaFoldDB" id="A0A9W6W7B0"/>
<evidence type="ECO:0000256" key="6">
    <source>
        <dbReference type="ARBA" id="ARBA00022837"/>
    </source>
</evidence>
<dbReference type="EMBL" id="BSXN01000054">
    <property type="protein sequence ID" value="GME66859.1"/>
    <property type="molecule type" value="Genomic_DNA"/>
</dbReference>
<keyword evidence="10" id="KW-0926">Vacuole</keyword>
<keyword evidence="5 10" id="KW-0812">Transmembrane</keyword>
<evidence type="ECO:0000256" key="7">
    <source>
        <dbReference type="ARBA" id="ARBA00022989"/>
    </source>
</evidence>
<comment type="function">
    <text evidence="10">Has a role in promoting intracellular calcium ion sequestration via the exchange of calcium ions for hydrogen ions across the vacuolar membrane. Involved also in manganese ion homeostasis via its uptake into the vacuole.</text>
</comment>
<dbReference type="GO" id="GO:0000329">
    <property type="term" value="C:fungal-type vacuole membrane"/>
    <property type="evidence" value="ECO:0007669"/>
    <property type="project" value="TreeGrafter"/>
</dbReference>
<evidence type="ECO:0000256" key="1">
    <source>
        <dbReference type="ARBA" id="ARBA00004127"/>
    </source>
</evidence>
<evidence type="ECO:0000256" key="2">
    <source>
        <dbReference type="ARBA" id="ARBA00008170"/>
    </source>
</evidence>
<keyword evidence="14" id="KW-1185">Reference proteome</keyword>
<feature type="transmembrane region" description="Helical" evidence="10">
    <location>
        <begin position="127"/>
        <end position="145"/>
    </location>
</feature>
<gene>
    <name evidence="13" type="ORF">Cboi02_000029900</name>
</gene>
<evidence type="ECO:0000313" key="13">
    <source>
        <dbReference type="EMBL" id="GME66859.1"/>
    </source>
</evidence>
<dbReference type="PANTHER" id="PTHR31503:SF22">
    <property type="entry name" value="VACUOLAR CALCIUM ION TRANSPORTER"/>
    <property type="match status" value="1"/>
</dbReference>
<dbReference type="NCBIfam" id="TIGR00378">
    <property type="entry name" value="cax"/>
    <property type="match status" value="2"/>
</dbReference>
<dbReference type="PANTHER" id="PTHR31503">
    <property type="entry name" value="VACUOLAR CALCIUM ION TRANSPORTER"/>
    <property type="match status" value="1"/>
</dbReference>
<evidence type="ECO:0000256" key="5">
    <source>
        <dbReference type="ARBA" id="ARBA00022692"/>
    </source>
</evidence>
<feature type="domain" description="Sodium/calcium exchanger membrane region" evidence="12">
    <location>
        <begin position="62"/>
        <end position="216"/>
    </location>
</feature>
<comment type="subcellular location">
    <subcellularLocation>
        <location evidence="1">Endomembrane system</location>
        <topology evidence="1">Multi-pass membrane protein</topology>
    </subcellularLocation>
    <subcellularLocation>
        <location evidence="10">Vacuole membrane</location>
    </subcellularLocation>
</comment>
<evidence type="ECO:0000256" key="10">
    <source>
        <dbReference type="RuleBase" id="RU365028"/>
    </source>
</evidence>
<dbReference type="GO" id="GO:0012505">
    <property type="term" value="C:endomembrane system"/>
    <property type="evidence" value="ECO:0007669"/>
    <property type="project" value="UniProtKB-SubCell"/>
</dbReference>
<keyword evidence="3 10" id="KW-0813">Transport</keyword>
<keyword evidence="7 10" id="KW-1133">Transmembrane helix</keyword>
<keyword evidence="8 10" id="KW-0406">Ion transport</keyword>
<dbReference type="InterPro" id="IPR004837">
    <property type="entry name" value="NaCa_Exmemb"/>
</dbReference>
<evidence type="ECO:0000256" key="8">
    <source>
        <dbReference type="ARBA" id="ARBA00023065"/>
    </source>
</evidence>
<dbReference type="InterPro" id="IPR004713">
    <property type="entry name" value="CaH_exchang"/>
</dbReference>
<feature type="transmembrane region" description="Helical" evidence="10">
    <location>
        <begin position="332"/>
        <end position="356"/>
    </location>
</feature>
<comment type="similarity">
    <text evidence="2 10">Belongs to the Ca(2+):cation antiporter (CaCA) (TC 2.A.19) family.</text>
</comment>
<evidence type="ECO:0000256" key="9">
    <source>
        <dbReference type="ARBA" id="ARBA00023136"/>
    </source>
</evidence>
<feature type="transmembrane region" description="Helical" evidence="10">
    <location>
        <begin position="395"/>
        <end position="416"/>
    </location>
</feature>
<sequence>MPSETTALIGDNNSSSENEQQQSFIAHYAEVSKLTLYSSPVNVLLIFVPIGLLAERLGFSPTVVFLTNFFAIIPLASILAYATEELAEHVGQTVGGLLNATFGNAVEVIVSIIALRQNQITVVQASMLGSILSNILLVLGCCFVAGGMKYKSQTFNQTVAQTMSSLLALSMIGLLLPAAFHASLSENADESITLSFSRGTSIILLGVYCFYLFFQLKTHRDLFDEENGIAELGVTSTIFLPEEAAGEDPQSLTSENYVTDENPEERPGSIHRRRSFLASRPKSIYDLDNPKHLSTIDSLIILLLTTALVSFSADYLVSSIDSLVESSGLSKTFIGLILIPFVGNAAEHVTAVVVALKNKMDLAIGVAIGSSLQIALFVTPFLVLIGWVSDIPMSLFFSNYETAVMFTAVLITNYLILDGESNWLEGVMLLSTYLIIAISFYYYPDSASQTLQAAAN</sequence>
<dbReference type="Pfam" id="PF01699">
    <property type="entry name" value="Na_Ca_ex"/>
    <property type="match status" value="2"/>
</dbReference>
<dbReference type="Gene3D" id="1.20.1420.30">
    <property type="entry name" value="NCX, central ion-binding region"/>
    <property type="match status" value="2"/>
</dbReference>
<feature type="transmembrane region" description="Helical" evidence="10">
    <location>
        <begin position="166"/>
        <end position="184"/>
    </location>
</feature>
<accession>A0A9W6W7B0</accession>
<dbReference type="FunFam" id="1.20.1420.30:FF:000011">
    <property type="entry name" value="Vacuolar calcium ion transporter"/>
    <property type="match status" value="1"/>
</dbReference>
<evidence type="ECO:0000256" key="4">
    <source>
        <dbReference type="ARBA" id="ARBA00022568"/>
    </source>
</evidence>
<feature type="transmembrane region" description="Helical" evidence="10">
    <location>
        <begin position="196"/>
        <end position="214"/>
    </location>
</feature>
<dbReference type="Proteomes" id="UP001165120">
    <property type="component" value="Unassembled WGS sequence"/>
</dbReference>